<keyword evidence="2" id="KW-0812">Transmembrane</keyword>
<evidence type="ECO:0000313" key="5">
    <source>
        <dbReference type="Proteomes" id="UP000054537"/>
    </source>
</evidence>
<dbReference type="AlphaFoldDB" id="A0A0A6UD77"/>
<comment type="caution">
    <text evidence="4">The sequence shown here is derived from an EMBL/GenBank/DDBJ whole genome shotgun (WGS) entry which is preliminary data.</text>
</comment>
<keyword evidence="5" id="KW-1185">Reference proteome</keyword>
<evidence type="ECO:0000313" key="4">
    <source>
        <dbReference type="EMBL" id="KHD73431.1"/>
    </source>
</evidence>
<sequence>MTDTEASRQSFDEPYGPSGRRQPTGWVGMVVFAGVMLLMLGGFQAIEGVIALFRDEFYLTTEAGLVVPVDFSAYGWTHLILGLIAVGTGLGILAGQTWARVVGIIIAVLSALVNLAFLPAYPIWSTIVIALDVIVIYALCAHGREVKY</sequence>
<dbReference type="InterPro" id="IPR055568">
    <property type="entry name" value="DUF7144"/>
</dbReference>
<dbReference type="STRING" id="1869.MB27_35070"/>
<evidence type="ECO:0000259" key="3">
    <source>
        <dbReference type="Pfam" id="PF23636"/>
    </source>
</evidence>
<evidence type="ECO:0000256" key="2">
    <source>
        <dbReference type="SAM" id="Phobius"/>
    </source>
</evidence>
<reference evidence="4 5" key="1">
    <citation type="submission" date="2014-10" db="EMBL/GenBank/DDBJ databases">
        <title>Draft genome sequence of Actinoplanes utahensis NRRL 12052.</title>
        <authorList>
            <person name="Velasco-Bucheli B."/>
            <person name="del Cerro C."/>
            <person name="Hormigo D."/>
            <person name="Garcia J.L."/>
            <person name="Acebal C."/>
            <person name="Arroyo M."/>
            <person name="de la Mata I."/>
        </authorList>
    </citation>
    <scope>NUCLEOTIDE SEQUENCE [LARGE SCALE GENOMIC DNA]</scope>
    <source>
        <strain evidence="4 5">NRRL 12052</strain>
    </source>
</reference>
<feature type="transmembrane region" description="Helical" evidence="2">
    <location>
        <begin position="123"/>
        <end position="140"/>
    </location>
</feature>
<feature type="transmembrane region" description="Helical" evidence="2">
    <location>
        <begin position="26"/>
        <end position="53"/>
    </location>
</feature>
<protein>
    <submittedName>
        <fullName evidence="4">Membrane protein</fullName>
    </submittedName>
</protein>
<feature type="domain" description="DUF7144" evidence="3">
    <location>
        <begin position="29"/>
        <end position="144"/>
    </location>
</feature>
<dbReference type="Proteomes" id="UP000054537">
    <property type="component" value="Unassembled WGS sequence"/>
</dbReference>
<evidence type="ECO:0000256" key="1">
    <source>
        <dbReference type="SAM" id="MobiDB-lite"/>
    </source>
</evidence>
<gene>
    <name evidence="4" type="ORF">MB27_35070</name>
</gene>
<dbReference type="RefSeq" id="WP_043532048.1">
    <property type="nucleotide sequence ID" value="NZ_BAABKU010000007.1"/>
</dbReference>
<feature type="transmembrane region" description="Helical" evidence="2">
    <location>
        <begin position="101"/>
        <end position="117"/>
    </location>
</feature>
<organism evidence="4 5">
    <name type="scientific">Actinoplanes utahensis</name>
    <dbReference type="NCBI Taxonomy" id="1869"/>
    <lineage>
        <taxon>Bacteria</taxon>
        <taxon>Bacillati</taxon>
        <taxon>Actinomycetota</taxon>
        <taxon>Actinomycetes</taxon>
        <taxon>Micromonosporales</taxon>
        <taxon>Micromonosporaceae</taxon>
        <taxon>Actinoplanes</taxon>
    </lineage>
</organism>
<accession>A0A0A6UD77</accession>
<keyword evidence="2" id="KW-1133">Transmembrane helix</keyword>
<dbReference type="Pfam" id="PF23636">
    <property type="entry name" value="DUF7144"/>
    <property type="match status" value="1"/>
</dbReference>
<keyword evidence="2" id="KW-0472">Membrane</keyword>
<name>A0A0A6UD77_ACTUT</name>
<proteinExistence type="predicted"/>
<dbReference type="OrthoDB" id="4482242at2"/>
<feature type="transmembrane region" description="Helical" evidence="2">
    <location>
        <begin position="73"/>
        <end position="94"/>
    </location>
</feature>
<feature type="region of interest" description="Disordered" evidence="1">
    <location>
        <begin position="1"/>
        <end position="20"/>
    </location>
</feature>
<dbReference type="EMBL" id="JRTT01000131">
    <property type="protein sequence ID" value="KHD73431.1"/>
    <property type="molecule type" value="Genomic_DNA"/>
</dbReference>
<dbReference type="eggNOG" id="ENOG5032TA6">
    <property type="taxonomic scope" value="Bacteria"/>
</dbReference>